<gene>
    <name evidence="1" type="ORF">SMRZ_LOCUS11962</name>
</gene>
<reference evidence="1 2" key="1">
    <citation type="submission" date="2018-11" db="EMBL/GenBank/DDBJ databases">
        <authorList>
            <consortium name="Pathogen Informatics"/>
        </authorList>
    </citation>
    <scope>NUCLEOTIDE SEQUENCE [LARGE SCALE GENOMIC DNA]</scope>
    <source>
        <strain evidence="1 2">Zambia</strain>
    </source>
</reference>
<keyword evidence="2" id="KW-1185">Reference proteome</keyword>
<dbReference type="SUPFAM" id="SSF56219">
    <property type="entry name" value="DNase I-like"/>
    <property type="match status" value="1"/>
</dbReference>
<evidence type="ECO:0000313" key="1">
    <source>
        <dbReference type="EMBL" id="VDO97974.1"/>
    </source>
</evidence>
<protein>
    <submittedName>
        <fullName evidence="1">Uncharacterized protein</fullName>
    </submittedName>
</protein>
<proteinExistence type="predicted"/>
<dbReference type="EMBL" id="UZAI01007103">
    <property type="protein sequence ID" value="VDO97974.1"/>
    <property type="molecule type" value="Genomic_DNA"/>
</dbReference>
<organism evidence="1 2">
    <name type="scientific">Schistosoma margrebowiei</name>
    <dbReference type="NCBI Taxonomy" id="48269"/>
    <lineage>
        <taxon>Eukaryota</taxon>
        <taxon>Metazoa</taxon>
        <taxon>Spiralia</taxon>
        <taxon>Lophotrochozoa</taxon>
        <taxon>Platyhelminthes</taxon>
        <taxon>Trematoda</taxon>
        <taxon>Digenea</taxon>
        <taxon>Strigeidida</taxon>
        <taxon>Schistosomatoidea</taxon>
        <taxon>Schistosomatidae</taxon>
        <taxon>Schistosoma</taxon>
    </lineage>
</organism>
<dbReference type="Gene3D" id="3.60.10.10">
    <property type="entry name" value="Endonuclease/exonuclease/phosphatase"/>
    <property type="match status" value="1"/>
</dbReference>
<dbReference type="InterPro" id="IPR036691">
    <property type="entry name" value="Endo/exonu/phosph_ase_sf"/>
</dbReference>
<dbReference type="Proteomes" id="UP000277204">
    <property type="component" value="Unassembled WGS sequence"/>
</dbReference>
<name>A0A183M7D7_9TREM</name>
<accession>A0A183M7D7</accession>
<evidence type="ECO:0000313" key="2">
    <source>
        <dbReference type="Proteomes" id="UP000277204"/>
    </source>
</evidence>
<sequence length="141" mass="16073">MLILTTTATININIWNVRMIKETGTTSQIATEMRRYNFTVLGISETYRIQDGQKLLDSGKMLLYSGHEEQKNPHTQTVALVLPKEAQTTLFQWESRRASSIQASFETKKEGITMNIILCYAPPIIATTTMKISSMRHFNRS</sequence>
<dbReference type="AlphaFoldDB" id="A0A183M7D7"/>